<dbReference type="PROSITE" id="PS51257">
    <property type="entry name" value="PROKAR_LIPOPROTEIN"/>
    <property type="match status" value="1"/>
</dbReference>
<accession>A0A0F9UY61</accession>
<dbReference type="AlphaFoldDB" id="A0A0F9UY61"/>
<gene>
    <name evidence="1" type="ORF">LCGC14_0209380</name>
</gene>
<evidence type="ECO:0000313" key="1">
    <source>
        <dbReference type="EMBL" id="KKN92447.1"/>
    </source>
</evidence>
<organism evidence="1">
    <name type="scientific">marine sediment metagenome</name>
    <dbReference type="NCBI Taxonomy" id="412755"/>
    <lineage>
        <taxon>unclassified sequences</taxon>
        <taxon>metagenomes</taxon>
        <taxon>ecological metagenomes</taxon>
    </lineage>
</organism>
<protein>
    <recommendedName>
        <fullName evidence="2">Lipoprotein</fullName>
    </recommendedName>
</protein>
<evidence type="ECO:0008006" key="2">
    <source>
        <dbReference type="Google" id="ProtNLM"/>
    </source>
</evidence>
<sequence>MKKGFLAGLVVLVFALGGCGTLSFGQLGSAFSKVGDVLSDECADVPTSEVKNCLAALKDKVTEDEAVE</sequence>
<dbReference type="EMBL" id="LAZR01000095">
    <property type="protein sequence ID" value="KKN92447.1"/>
    <property type="molecule type" value="Genomic_DNA"/>
</dbReference>
<proteinExistence type="predicted"/>
<name>A0A0F9UY61_9ZZZZ</name>
<reference evidence="1" key="1">
    <citation type="journal article" date="2015" name="Nature">
        <title>Complex archaea that bridge the gap between prokaryotes and eukaryotes.</title>
        <authorList>
            <person name="Spang A."/>
            <person name="Saw J.H."/>
            <person name="Jorgensen S.L."/>
            <person name="Zaremba-Niedzwiedzka K."/>
            <person name="Martijn J."/>
            <person name="Lind A.E."/>
            <person name="van Eijk R."/>
            <person name="Schleper C."/>
            <person name="Guy L."/>
            <person name="Ettema T.J."/>
        </authorList>
    </citation>
    <scope>NUCLEOTIDE SEQUENCE</scope>
</reference>
<comment type="caution">
    <text evidence="1">The sequence shown here is derived from an EMBL/GenBank/DDBJ whole genome shotgun (WGS) entry which is preliminary data.</text>
</comment>